<dbReference type="RefSeq" id="XP_041161152.1">
    <property type="nucleotide sequence ID" value="XM_041310500.1"/>
</dbReference>
<evidence type="ECO:0008006" key="4">
    <source>
        <dbReference type="Google" id="ProtNLM"/>
    </source>
</evidence>
<dbReference type="GeneID" id="64604264"/>
<dbReference type="AlphaFoldDB" id="A0A9P7AT65"/>
<gene>
    <name evidence="2" type="ORF">HD556DRAFT_400242</name>
</gene>
<reference evidence="2" key="1">
    <citation type="journal article" date="2020" name="New Phytol.">
        <title>Comparative genomics reveals dynamic genome evolution in host specialist ectomycorrhizal fungi.</title>
        <authorList>
            <person name="Lofgren L.A."/>
            <person name="Nguyen N.H."/>
            <person name="Vilgalys R."/>
            <person name="Ruytinx J."/>
            <person name="Liao H.L."/>
            <person name="Branco S."/>
            <person name="Kuo A."/>
            <person name="LaButti K."/>
            <person name="Lipzen A."/>
            <person name="Andreopoulos W."/>
            <person name="Pangilinan J."/>
            <person name="Riley R."/>
            <person name="Hundley H."/>
            <person name="Na H."/>
            <person name="Barry K."/>
            <person name="Grigoriev I.V."/>
            <person name="Stajich J.E."/>
            <person name="Kennedy P.G."/>
        </authorList>
    </citation>
    <scope>NUCLEOTIDE SEQUENCE</scope>
    <source>
        <strain evidence="2">S12</strain>
    </source>
</reference>
<feature type="compositionally biased region" description="Basic and acidic residues" evidence="1">
    <location>
        <begin position="122"/>
        <end position="134"/>
    </location>
</feature>
<proteinExistence type="predicted"/>
<accession>A0A9P7AT65</accession>
<evidence type="ECO:0000256" key="1">
    <source>
        <dbReference type="SAM" id="MobiDB-lite"/>
    </source>
</evidence>
<dbReference type="EMBL" id="JABBWE010000023">
    <property type="protein sequence ID" value="KAG1795200.1"/>
    <property type="molecule type" value="Genomic_DNA"/>
</dbReference>
<dbReference type="Proteomes" id="UP000719766">
    <property type="component" value="Unassembled WGS sequence"/>
</dbReference>
<protein>
    <recommendedName>
        <fullName evidence="4">Reverse transcriptase zinc-binding domain-containing protein</fullName>
    </recommendedName>
</protein>
<name>A0A9P7AT65_9AGAM</name>
<evidence type="ECO:0000313" key="2">
    <source>
        <dbReference type="EMBL" id="KAG1795200.1"/>
    </source>
</evidence>
<dbReference type="OrthoDB" id="2674711at2759"/>
<comment type="caution">
    <text evidence="2">The sequence shown here is derived from an EMBL/GenBank/DDBJ whole genome shotgun (WGS) entry which is preliminary data.</text>
</comment>
<sequence>MLWLRTRHISLNQHLHRIGKSASPNCPHCEDTPETVQRFLLRCPQYAREGHTLTSVLRRRASSIKYLLTDVKATAHLIRFVNSTGRLKPTTSNAHSSAAPSRFSILTRQRKERARLQSPSGDKTKRDVRDGQGQRTFDVEIHGEEGSTSSPSCWTQPATHFLSAIHLTPSCKDRFGDPSTCIIPNTR</sequence>
<organism evidence="2 3">
    <name type="scientific">Suillus plorans</name>
    <dbReference type="NCBI Taxonomy" id="116603"/>
    <lineage>
        <taxon>Eukaryota</taxon>
        <taxon>Fungi</taxon>
        <taxon>Dikarya</taxon>
        <taxon>Basidiomycota</taxon>
        <taxon>Agaricomycotina</taxon>
        <taxon>Agaricomycetes</taxon>
        <taxon>Agaricomycetidae</taxon>
        <taxon>Boletales</taxon>
        <taxon>Suillineae</taxon>
        <taxon>Suillaceae</taxon>
        <taxon>Suillus</taxon>
    </lineage>
</organism>
<feature type="region of interest" description="Disordered" evidence="1">
    <location>
        <begin position="110"/>
        <end position="134"/>
    </location>
</feature>
<keyword evidence="3" id="KW-1185">Reference proteome</keyword>
<evidence type="ECO:0000313" key="3">
    <source>
        <dbReference type="Proteomes" id="UP000719766"/>
    </source>
</evidence>